<sequence length="306" mass="33897">MEIDHDETTGKVAVRQTKFANDIQGKFNMEKNNPVKTPQDPGLKLTKGMCEGGCKHDDTMANVPYRNAVGCLTNLMVGTRPDLAAAVGVLSQFAVDPCPTHWQALKRVFRYMQGTKTHGIEFQANCDRGLEGYSDADWAGDIESRRSTSGYAFMMNVGCISSRSKKQRTVALSSMEAKYMTLSEATQEAVWVKVFLCKLGEMGSDEAVQIYEHNQGSIALAKNPEFHKRTKHIDIHYHFVREKVEDGQVMLEYISTLDMLADLMTKPIPATQFGVLRSKLGIKAPKTTESSGSGGKKTPRKAGTYQ</sequence>
<dbReference type="Proteomes" id="UP000198211">
    <property type="component" value="Unassembled WGS sequence"/>
</dbReference>
<name>A0A225WNN6_9STRA</name>
<evidence type="ECO:0000256" key="1">
    <source>
        <dbReference type="SAM" id="MobiDB-lite"/>
    </source>
</evidence>
<reference evidence="3" key="1">
    <citation type="submission" date="2017-03" db="EMBL/GenBank/DDBJ databases">
        <title>Phytopthora megakarya and P. palmivora, two closely related causual agents of cacao black pod achieved similar genome size and gene model numbers by different mechanisms.</title>
        <authorList>
            <person name="Ali S."/>
            <person name="Shao J."/>
            <person name="Larry D.J."/>
            <person name="Kronmiller B."/>
            <person name="Shen D."/>
            <person name="Strem M.D."/>
            <person name="Melnick R.L."/>
            <person name="Guiltinan M.J."/>
            <person name="Tyler B.M."/>
            <person name="Meinhardt L.W."/>
            <person name="Bailey B.A."/>
        </authorList>
    </citation>
    <scope>NUCLEOTIDE SEQUENCE [LARGE SCALE GENOMIC DNA]</scope>
    <source>
        <strain evidence="3">zdho120</strain>
    </source>
</reference>
<dbReference type="InterPro" id="IPR043502">
    <property type="entry name" value="DNA/RNA_pol_sf"/>
</dbReference>
<dbReference type="PANTHER" id="PTHR11439:SF483">
    <property type="entry name" value="PEPTIDE SYNTHASE GLIP-LIKE, PUTATIVE (AFU_ORTHOLOGUE AFUA_3G12920)-RELATED"/>
    <property type="match status" value="1"/>
</dbReference>
<gene>
    <name evidence="2" type="ORF">PHMEG_0007415</name>
</gene>
<dbReference type="AlphaFoldDB" id="A0A225WNN6"/>
<dbReference type="CDD" id="cd09272">
    <property type="entry name" value="RNase_HI_RT_Ty1"/>
    <property type="match status" value="1"/>
</dbReference>
<feature type="region of interest" description="Disordered" evidence="1">
    <location>
        <begin position="284"/>
        <end position="306"/>
    </location>
</feature>
<comment type="caution">
    <text evidence="2">The sequence shown here is derived from an EMBL/GenBank/DDBJ whole genome shotgun (WGS) entry which is preliminary data.</text>
</comment>
<keyword evidence="3" id="KW-1185">Reference proteome</keyword>
<dbReference type="PANTHER" id="PTHR11439">
    <property type="entry name" value="GAG-POL-RELATED RETROTRANSPOSON"/>
    <property type="match status" value="1"/>
</dbReference>
<dbReference type="EMBL" id="NBNE01000581">
    <property type="protein sequence ID" value="OWZ18480.1"/>
    <property type="molecule type" value="Genomic_DNA"/>
</dbReference>
<dbReference type="STRING" id="4795.A0A225WNN6"/>
<accession>A0A225WNN6</accession>
<evidence type="ECO:0000313" key="3">
    <source>
        <dbReference type="Proteomes" id="UP000198211"/>
    </source>
</evidence>
<evidence type="ECO:0000313" key="2">
    <source>
        <dbReference type="EMBL" id="OWZ18480.1"/>
    </source>
</evidence>
<protein>
    <submittedName>
        <fullName evidence="2">RxLR effector protein</fullName>
    </submittedName>
</protein>
<dbReference type="OrthoDB" id="123721at2759"/>
<organism evidence="2 3">
    <name type="scientific">Phytophthora megakarya</name>
    <dbReference type="NCBI Taxonomy" id="4795"/>
    <lineage>
        <taxon>Eukaryota</taxon>
        <taxon>Sar</taxon>
        <taxon>Stramenopiles</taxon>
        <taxon>Oomycota</taxon>
        <taxon>Peronosporomycetes</taxon>
        <taxon>Peronosporales</taxon>
        <taxon>Peronosporaceae</taxon>
        <taxon>Phytophthora</taxon>
    </lineage>
</organism>
<proteinExistence type="predicted"/>
<dbReference type="SUPFAM" id="SSF56672">
    <property type="entry name" value="DNA/RNA polymerases"/>
    <property type="match status" value="1"/>
</dbReference>